<keyword evidence="1" id="KW-0472">Membrane</keyword>
<dbReference type="EMBL" id="QZEY01000014">
    <property type="protein sequence ID" value="RJL24695.1"/>
    <property type="molecule type" value="Genomic_DNA"/>
</dbReference>
<keyword evidence="1" id="KW-0812">Transmembrane</keyword>
<evidence type="ECO:0000313" key="3">
    <source>
        <dbReference type="Proteomes" id="UP000265768"/>
    </source>
</evidence>
<accession>A0A3A4A7W2</accession>
<comment type="caution">
    <text evidence="2">The sequence shown here is derived from an EMBL/GenBank/DDBJ whole genome shotgun (WGS) entry which is preliminary data.</text>
</comment>
<dbReference type="Proteomes" id="UP000265768">
    <property type="component" value="Unassembled WGS sequence"/>
</dbReference>
<proteinExistence type="predicted"/>
<keyword evidence="3" id="KW-1185">Reference proteome</keyword>
<organism evidence="2 3">
    <name type="scientific">Bailinhaonella thermotolerans</name>
    <dbReference type="NCBI Taxonomy" id="1070861"/>
    <lineage>
        <taxon>Bacteria</taxon>
        <taxon>Bacillati</taxon>
        <taxon>Actinomycetota</taxon>
        <taxon>Actinomycetes</taxon>
        <taxon>Streptosporangiales</taxon>
        <taxon>Streptosporangiaceae</taxon>
        <taxon>Bailinhaonella</taxon>
    </lineage>
</organism>
<sequence length="256" mass="27572">MPRKVPRRDRARDRTWSFNIFLAFVGAFGVLLVALALTAITEVFLKSSPVDEAMAPGQGGPKVYRAWPQPSVFGPIADRAKDSRPLTAEEVFGKKTLSHPRVAAKEGEKAEPLTLRLEDRRVDADCRAAARGEAMAETLAEADCSQVARARYVSEDGVYVAQYSLFNLRDAASAERLVTTLKTRYVSAWVAPLESTFASGGYSEGDGHVMGHYAGLVWIGRADGAKPGRGDDLTALSLAVRGAEKAVFARIVAASS</sequence>
<dbReference type="AlphaFoldDB" id="A0A3A4A7W2"/>
<protein>
    <submittedName>
        <fullName evidence="2">Uncharacterized protein</fullName>
    </submittedName>
</protein>
<dbReference type="OrthoDB" id="3421991at2"/>
<dbReference type="RefSeq" id="WP_119929612.1">
    <property type="nucleotide sequence ID" value="NZ_QZEY01000014.1"/>
</dbReference>
<gene>
    <name evidence="2" type="ORF">D5H75_28255</name>
</gene>
<keyword evidence="1" id="KW-1133">Transmembrane helix</keyword>
<evidence type="ECO:0000256" key="1">
    <source>
        <dbReference type="SAM" id="Phobius"/>
    </source>
</evidence>
<reference evidence="2 3" key="1">
    <citation type="submission" date="2018-09" db="EMBL/GenBank/DDBJ databases">
        <title>YIM 75507 draft genome.</title>
        <authorList>
            <person name="Tang S."/>
            <person name="Feng Y."/>
        </authorList>
    </citation>
    <scope>NUCLEOTIDE SEQUENCE [LARGE SCALE GENOMIC DNA]</scope>
    <source>
        <strain evidence="2 3">YIM 75507</strain>
    </source>
</reference>
<name>A0A3A4A7W2_9ACTN</name>
<evidence type="ECO:0000313" key="2">
    <source>
        <dbReference type="EMBL" id="RJL24695.1"/>
    </source>
</evidence>
<feature type="transmembrane region" description="Helical" evidence="1">
    <location>
        <begin position="20"/>
        <end position="40"/>
    </location>
</feature>